<feature type="compositionally biased region" description="Polar residues" evidence="6">
    <location>
        <begin position="772"/>
        <end position="782"/>
    </location>
</feature>
<dbReference type="InterPro" id="IPR052435">
    <property type="entry name" value="YY1-Transcr_Regul"/>
</dbReference>
<dbReference type="Gene3D" id="1.10.10.60">
    <property type="entry name" value="Homeodomain-like"/>
    <property type="match status" value="1"/>
</dbReference>
<feature type="region of interest" description="Disordered" evidence="6">
    <location>
        <begin position="112"/>
        <end position="142"/>
    </location>
</feature>
<reference evidence="7" key="2">
    <citation type="submission" date="2020-06" db="EMBL/GenBank/DDBJ databases">
        <authorList>
            <person name="Sheffer M."/>
        </authorList>
    </citation>
    <scope>NUCLEOTIDE SEQUENCE</scope>
</reference>
<evidence type="ECO:0000256" key="6">
    <source>
        <dbReference type="SAM" id="MobiDB-lite"/>
    </source>
</evidence>
<dbReference type="GO" id="GO:0005634">
    <property type="term" value="C:nucleus"/>
    <property type="evidence" value="ECO:0007669"/>
    <property type="project" value="UniProtKB-SubCell"/>
</dbReference>
<feature type="region of interest" description="Disordered" evidence="6">
    <location>
        <begin position="1110"/>
        <end position="1156"/>
    </location>
</feature>
<reference evidence="7" key="1">
    <citation type="journal article" date="2020" name="bioRxiv">
        <title>Chromosome-level reference genome of the European wasp spider Argiope bruennichi: a resource for studies on range expansion and evolutionary adaptation.</title>
        <authorList>
            <person name="Sheffer M.M."/>
            <person name="Hoppe A."/>
            <person name="Krehenwinkel H."/>
            <person name="Uhl G."/>
            <person name="Kuss A.W."/>
            <person name="Jensen L."/>
            <person name="Jensen C."/>
            <person name="Gillespie R.G."/>
            <person name="Hoff K.J."/>
            <person name="Prost S."/>
        </authorList>
    </citation>
    <scope>NUCLEOTIDE SEQUENCE</scope>
</reference>
<dbReference type="Pfam" id="PF02671">
    <property type="entry name" value="PAH"/>
    <property type="match status" value="1"/>
</dbReference>
<evidence type="ECO:0000256" key="4">
    <source>
        <dbReference type="ARBA" id="ARBA00023242"/>
    </source>
</evidence>
<keyword evidence="8" id="KW-1185">Reference proteome</keyword>
<name>A0A8T0FUF0_ARGBR</name>
<dbReference type="GO" id="GO:0003712">
    <property type="term" value="F:transcription coregulator activity"/>
    <property type="evidence" value="ECO:0007669"/>
    <property type="project" value="TreeGrafter"/>
</dbReference>
<feature type="region of interest" description="Disordered" evidence="6">
    <location>
        <begin position="749"/>
        <end position="784"/>
    </location>
</feature>
<evidence type="ECO:0000256" key="5">
    <source>
        <dbReference type="PROSITE-ProRule" id="PRU00810"/>
    </source>
</evidence>
<keyword evidence="2" id="KW-0805">Transcription regulation</keyword>
<evidence type="ECO:0000313" key="8">
    <source>
        <dbReference type="Proteomes" id="UP000807504"/>
    </source>
</evidence>
<gene>
    <name evidence="7" type="ORF">HNY73_001917</name>
</gene>
<feature type="compositionally biased region" description="Polar residues" evidence="6">
    <location>
        <begin position="750"/>
        <end position="765"/>
    </location>
</feature>
<evidence type="ECO:0000313" key="7">
    <source>
        <dbReference type="EMBL" id="KAF8793885.1"/>
    </source>
</evidence>
<evidence type="ECO:0000256" key="3">
    <source>
        <dbReference type="ARBA" id="ARBA00023163"/>
    </source>
</evidence>
<dbReference type="Pfam" id="PF21227">
    <property type="entry name" value="Myb_DNA-binding_7"/>
    <property type="match status" value="1"/>
</dbReference>
<keyword evidence="3" id="KW-0804">Transcription</keyword>
<dbReference type="GO" id="GO:0006355">
    <property type="term" value="P:regulation of DNA-templated transcription"/>
    <property type="evidence" value="ECO:0007669"/>
    <property type="project" value="InterPro"/>
</dbReference>
<comment type="subcellular location">
    <subcellularLocation>
        <location evidence="1 5">Nucleus</location>
    </subcellularLocation>
</comment>
<organism evidence="7 8">
    <name type="scientific">Argiope bruennichi</name>
    <name type="common">Wasp spider</name>
    <name type="synonym">Aranea bruennichi</name>
    <dbReference type="NCBI Taxonomy" id="94029"/>
    <lineage>
        <taxon>Eukaryota</taxon>
        <taxon>Metazoa</taxon>
        <taxon>Ecdysozoa</taxon>
        <taxon>Arthropoda</taxon>
        <taxon>Chelicerata</taxon>
        <taxon>Arachnida</taxon>
        <taxon>Araneae</taxon>
        <taxon>Araneomorphae</taxon>
        <taxon>Entelegynae</taxon>
        <taxon>Araneoidea</taxon>
        <taxon>Araneidae</taxon>
        <taxon>Argiope</taxon>
    </lineage>
</organism>
<dbReference type="Gene3D" id="1.20.1160.11">
    <property type="entry name" value="Paired amphipathic helix"/>
    <property type="match status" value="1"/>
</dbReference>
<dbReference type="InterPro" id="IPR009057">
    <property type="entry name" value="Homeodomain-like_sf"/>
</dbReference>
<dbReference type="EMBL" id="JABXBU010000002">
    <property type="protein sequence ID" value="KAF8793885.1"/>
    <property type="molecule type" value="Genomic_DNA"/>
</dbReference>
<feature type="region of interest" description="Disordered" evidence="6">
    <location>
        <begin position="164"/>
        <end position="195"/>
    </location>
</feature>
<dbReference type="PROSITE" id="PS51477">
    <property type="entry name" value="PAH"/>
    <property type="match status" value="1"/>
</dbReference>
<protein>
    <submittedName>
        <fullName evidence="7">GON-4-like protein like</fullName>
    </submittedName>
</protein>
<dbReference type="PANTHER" id="PTHR16088">
    <property type="entry name" value="YY1 ASSOCIATED PROTEIN-RELATED"/>
    <property type="match status" value="1"/>
</dbReference>
<feature type="compositionally biased region" description="Acidic residues" evidence="6">
    <location>
        <begin position="165"/>
        <end position="174"/>
    </location>
</feature>
<dbReference type="Proteomes" id="UP000807504">
    <property type="component" value="Unassembled WGS sequence"/>
</dbReference>
<proteinExistence type="predicted"/>
<evidence type="ECO:0000256" key="1">
    <source>
        <dbReference type="ARBA" id="ARBA00004123"/>
    </source>
</evidence>
<sequence>MADKNIESVDFFKDQEEVSNKRKNSEKLISKRKKVAKLSDKNTGSNVQICFEDACSNDTVDNVLEDMAEEIDNVLEQTQYKNKLTPAKVKNILRHIIANEYVLAMVRNTMKPENSDDEEQGDSTYEPKLTRSKAKEMRKKQYTLPWPVSSPVKKAEKVSQKLLEEEFPDESSSDEDYKPNEEESPSDDEDVIATSPKASDSAQLLTTVYSSSPVQTTTELVSEEEKILSAESVPFDILSGKSEADKIALRTRSKLCLNDTPLEDIEASFIAPDITIDMYDTKCDDEEWQEFLRELCKPIDPQVVLEHPEVDDVEDDPEYKVLDEEDVPDYNDLRYDSSVKITRDELNALMAEILDFAQQDLGDLDDEEDEENRTQIGNDTAPIVNGGPVSFENVQSQWMSSDERLQLDEQIRMYVQILAQSYLLSHGNPQLNFINVSSKLFLDEMKMFASREMASNERSAFYAQNLDGALEIVNEYENRKIPLRPKNVTPVKKSVLPPVPQHVKNTLATSKVFIYPELLPVCGFRDVFEKQKTKFSAPEDNLIALGMEQFADVKNPVECIQALLVPTKTVEQIKIRIKNSKVKKNSLDNPIKFYHVYKQAPQFQRVIRIFDPLNVKAPENYPSEVLPKWMESYSKVGIHAHANPVIAPIQPKGNTKPPVAIVRPMFRKPLESRKLPPILPRGFSPLKQISPILRKYSQQRRIVPVVPFNITSPHKRKYPPKQYAKPFIKPAPLNINNLLILDNKKAPINKETSFPENRNGDGSQTVKKKGNLPSTQRTSMQSVPAAMETEQIISGHLSASEPHVETEILDEADEEIAEEEQDLAVSMAVTNNVNGKKQVVSKKRNKLQRDLEASLALLQPTLLRDDPKKEEREVLFANSYLLRASEVLKTNPEVYEQFLSILCKYHQSTKSPVELYNELKEVLKDYPTLVRDFIIFLKPEQAKECGKYKEHIALSRIREFFWKIEMHFKHQPQYITRILRTFAQLQQQVDITSSEVITALQPLLRNQSHLMEELYNILPDVSPPEYLMTDFEDVTVPNSDDDNSSVDSCEDIMIPDTPDPYGGKDCPCDCHNSSTDNRMLNKSRHCVKCGVKFIDGRIYIQTGKVLKPAQVTYHDPPSSSVEKEKVNGHPVAPKSQVLSDTCPKSTPTIETNGKIDSIASKKDTSKLHSVQKPVLSHDEHPILSNNKLPCDVIEDTVFPAVTNNLNKSAPSDFSHIRDMIRPVTTAESNVKTSSTQNKKWTRDQDKLIIYNCQRFGISRKAFSTSAAAIKGRTVEEVEERFLNLMKILSEEMRKQ</sequence>
<dbReference type="SUPFAM" id="SSF47762">
    <property type="entry name" value="PAH2 domain"/>
    <property type="match status" value="2"/>
</dbReference>
<keyword evidence="4 5" id="KW-0539">Nucleus</keyword>
<evidence type="ECO:0000256" key="2">
    <source>
        <dbReference type="ARBA" id="ARBA00023015"/>
    </source>
</evidence>
<feature type="compositionally biased region" description="Polar residues" evidence="6">
    <location>
        <begin position="1136"/>
        <end position="1151"/>
    </location>
</feature>
<comment type="caution">
    <text evidence="7">The sequence shown here is derived from an EMBL/GenBank/DDBJ whole genome shotgun (WGS) entry which is preliminary data.</text>
</comment>
<dbReference type="InterPro" id="IPR003822">
    <property type="entry name" value="PAH"/>
</dbReference>
<feature type="compositionally biased region" description="Basic residues" evidence="6">
    <location>
        <begin position="130"/>
        <end position="141"/>
    </location>
</feature>
<accession>A0A8T0FUF0</accession>
<dbReference type="PANTHER" id="PTHR16088:SF3">
    <property type="entry name" value="GON-4-LIKE PROTEIN"/>
    <property type="match status" value="1"/>
</dbReference>
<dbReference type="InterPro" id="IPR036600">
    <property type="entry name" value="PAH_sf"/>
</dbReference>
<feature type="compositionally biased region" description="Acidic residues" evidence="6">
    <location>
        <begin position="182"/>
        <end position="191"/>
    </location>
</feature>
<dbReference type="SUPFAM" id="SSF46689">
    <property type="entry name" value="Homeodomain-like"/>
    <property type="match status" value="1"/>
</dbReference>